<evidence type="ECO:0000313" key="3">
    <source>
        <dbReference type="EMBL" id="KGH23230.1"/>
    </source>
</evidence>
<comment type="caution">
    <text evidence="3">The sequence shown here is derived from an EMBL/GenBank/DDBJ whole genome shotgun (WGS) entry which is preliminary data.</text>
</comment>
<dbReference type="SUPFAM" id="SSF53850">
    <property type="entry name" value="Periplasmic binding protein-like II"/>
    <property type="match status" value="1"/>
</dbReference>
<dbReference type="Gene3D" id="3.40.190.10">
    <property type="entry name" value="Periplasmic binding protein-like II"/>
    <property type="match status" value="1"/>
</dbReference>
<dbReference type="InterPro" id="IPR042100">
    <property type="entry name" value="Bug_dom1"/>
</dbReference>
<dbReference type="PANTHER" id="PTHR42928:SF5">
    <property type="entry name" value="BLR1237 PROTEIN"/>
    <property type="match status" value="1"/>
</dbReference>
<dbReference type="Proteomes" id="UP000029553">
    <property type="component" value="Unassembled WGS sequence"/>
</dbReference>
<accession>A0A096GDG4</accession>
<dbReference type="PANTHER" id="PTHR42928">
    <property type="entry name" value="TRICARBOXYLATE-BINDING PROTEIN"/>
    <property type="match status" value="1"/>
</dbReference>
<dbReference type="EMBL" id="AWOR01000110">
    <property type="protein sequence ID" value="KGH23230.1"/>
    <property type="molecule type" value="Genomic_DNA"/>
</dbReference>
<feature type="signal peptide" evidence="2">
    <location>
        <begin position="1"/>
        <end position="27"/>
    </location>
</feature>
<dbReference type="Gene3D" id="3.40.190.150">
    <property type="entry name" value="Bordetella uptake gene, domain 1"/>
    <property type="match status" value="1"/>
</dbReference>
<protein>
    <submittedName>
        <fullName evidence="3">ABC transporter substrate-binding protein</fullName>
    </submittedName>
</protein>
<evidence type="ECO:0000256" key="1">
    <source>
        <dbReference type="ARBA" id="ARBA00006987"/>
    </source>
</evidence>
<proteinExistence type="inferred from homology"/>
<evidence type="ECO:0000313" key="4">
    <source>
        <dbReference type="Proteomes" id="UP000029553"/>
    </source>
</evidence>
<dbReference type="PIRSF" id="PIRSF017082">
    <property type="entry name" value="YflP"/>
    <property type="match status" value="1"/>
</dbReference>
<name>A0A096GDG4_COMTE</name>
<reference evidence="3 4" key="1">
    <citation type="submission" date="2013-09" db="EMBL/GenBank/DDBJ databases">
        <title>High correlation between genotypes and phenotypes of environmental bacteria Comamonas testosteroni strains.</title>
        <authorList>
            <person name="Liu L."/>
            <person name="Zhu W."/>
            <person name="Xia X."/>
            <person name="Xu B."/>
            <person name="Luo M."/>
            <person name="Wang G."/>
        </authorList>
    </citation>
    <scope>NUCLEOTIDE SEQUENCE [LARGE SCALE GENOMIC DNA]</scope>
    <source>
        <strain evidence="3 4">JL40</strain>
    </source>
</reference>
<evidence type="ECO:0000256" key="2">
    <source>
        <dbReference type="SAM" id="SignalP"/>
    </source>
</evidence>
<feature type="chain" id="PRO_5001918668" evidence="2">
    <location>
        <begin position="28"/>
        <end position="329"/>
    </location>
</feature>
<keyword evidence="2" id="KW-0732">Signal</keyword>
<dbReference type="AlphaFoldDB" id="A0A096GDG4"/>
<dbReference type="Pfam" id="PF03401">
    <property type="entry name" value="TctC"/>
    <property type="match status" value="1"/>
</dbReference>
<comment type="similarity">
    <text evidence="1">Belongs to the UPF0065 (bug) family.</text>
</comment>
<dbReference type="InterPro" id="IPR005064">
    <property type="entry name" value="BUG"/>
</dbReference>
<organism evidence="3 4">
    <name type="scientific">Comamonas testosteroni</name>
    <name type="common">Pseudomonas testosteroni</name>
    <dbReference type="NCBI Taxonomy" id="285"/>
    <lineage>
        <taxon>Bacteria</taxon>
        <taxon>Pseudomonadati</taxon>
        <taxon>Pseudomonadota</taxon>
        <taxon>Betaproteobacteria</taxon>
        <taxon>Burkholderiales</taxon>
        <taxon>Comamonadaceae</taxon>
        <taxon>Comamonas</taxon>
    </lineage>
</organism>
<sequence>MPHLLGQLLLPLCLGLGGAAWGAAAQAGMPTHPDRPITLVVSFPPGGAPDQIARLLAPQLQARWKNPVIVVNRAGASGNLGNDSVARAEADGHTLLVTPNTFTMVPHVLPAGGQHADVVKDYTPIALLSSASMLMLANPRLGAKTAGDVARMAKTQPDLGYATSGNGSPMHIVGELFNKVARVQLRHVPYKGTTPAINDVLGSHVMLTFLGMPVAKPLIDAGRLVPLAVADKARSSFLPSLPTMQEQGFAGVEVDISFGVYGPRNMEPALADDINKTLREILAKPEVAAQFRNLYQSVENQSRSAFAEKTRTDYKRYGKLVKELGITAD</sequence>
<gene>
    <name evidence="3" type="ORF">P353_27690</name>
</gene>